<reference evidence="1 2" key="1">
    <citation type="submission" date="2020-07" db="EMBL/GenBank/DDBJ databases">
        <title>Complete genome and description of Corynebacterium incognita strain Marseille-Q3630 sp. nov.</title>
        <authorList>
            <person name="Boxberger M."/>
        </authorList>
    </citation>
    <scope>NUCLEOTIDE SEQUENCE [LARGE SCALE GENOMIC DNA]</scope>
    <source>
        <strain evidence="1 2">Marseille-Q3630</strain>
    </source>
</reference>
<dbReference type="RefSeq" id="WP_185176631.1">
    <property type="nucleotide sequence ID" value="NZ_CP059404.1"/>
</dbReference>
<keyword evidence="2" id="KW-1185">Reference proteome</keyword>
<dbReference type="Proteomes" id="UP000515743">
    <property type="component" value="Chromosome"/>
</dbReference>
<dbReference type="EMBL" id="CP059404">
    <property type="protein sequence ID" value="QNE90258.1"/>
    <property type="molecule type" value="Genomic_DNA"/>
</dbReference>
<name>A0A7G7CRP2_9CORY</name>
<dbReference type="KEGG" id="cik:H0194_04575"/>
<evidence type="ECO:0000313" key="2">
    <source>
        <dbReference type="Proteomes" id="UP000515743"/>
    </source>
</evidence>
<organism evidence="1 2">
    <name type="scientific">Corynebacterium incognita</name>
    <dbReference type="NCBI Taxonomy" id="2754725"/>
    <lineage>
        <taxon>Bacteria</taxon>
        <taxon>Bacillati</taxon>
        <taxon>Actinomycetota</taxon>
        <taxon>Actinomycetes</taxon>
        <taxon>Mycobacteriales</taxon>
        <taxon>Corynebacteriaceae</taxon>
        <taxon>Corynebacterium</taxon>
    </lineage>
</organism>
<proteinExistence type="predicted"/>
<evidence type="ECO:0000313" key="1">
    <source>
        <dbReference type="EMBL" id="QNE90258.1"/>
    </source>
</evidence>
<gene>
    <name evidence="1" type="ORF">H0194_04575</name>
</gene>
<sequence>MLIFAQPADVEAWAGVPLDDEAQTVLLIRRASAWVQHAVRAARFAITPAGLPADDGVMDALREATCEQVVTWQENGINPWEIATTRPVVESSSIGDANVNYDTSSGASAAQAKDEAANRLCDAAWLILDNAGLIGGYPWAQ</sequence>
<dbReference type="AlphaFoldDB" id="A0A7G7CRP2"/>
<accession>A0A7G7CRP2</accession>
<protein>
    <submittedName>
        <fullName evidence="1">Uncharacterized protein</fullName>
    </submittedName>
</protein>